<dbReference type="Proteomes" id="UP000244178">
    <property type="component" value="Unassembled WGS sequence"/>
</dbReference>
<keyword evidence="1" id="KW-1133">Transmembrane helix</keyword>
<sequence>MDNRTDMQRVIVAFLIIILALGGIAFVGCLAMPAGSFPGLGTVLAIMALGITCLLCYPLVFAYWLVSGRTTGMRDLLILHSVVSAGFVIWYLMMVFG</sequence>
<organism evidence="2 3">
    <name type="scientific">Pseudomonas protegens</name>
    <dbReference type="NCBI Taxonomy" id="380021"/>
    <lineage>
        <taxon>Bacteria</taxon>
        <taxon>Pseudomonadati</taxon>
        <taxon>Pseudomonadota</taxon>
        <taxon>Gammaproteobacteria</taxon>
        <taxon>Pseudomonadales</taxon>
        <taxon>Pseudomonadaceae</taxon>
        <taxon>Pseudomonas</taxon>
    </lineage>
</organism>
<proteinExistence type="predicted"/>
<feature type="transmembrane region" description="Helical" evidence="1">
    <location>
        <begin position="40"/>
        <end position="65"/>
    </location>
</feature>
<gene>
    <name evidence="2" type="ORF">C5U62_21035</name>
</gene>
<dbReference type="AlphaFoldDB" id="A0A2T6GG46"/>
<dbReference type="EMBL" id="PYJM01000005">
    <property type="protein sequence ID" value="PUA43135.1"/>
    <property type="molecule type" value="Genomic_DNA"/>
</dbReference>
<evidence type="ECO:0008006" key="4">
    <source>
        <dbReference type="Google" id="ProtNLM"/>
    </source>
</evidence>
<dbReference type="RefSeq" id="WP_108545478.1">
    <property type="nucleotide sequence ID" value="NZ_PYJM01000005.1"/>
</dbReference>
<keyword evidence="1" id="KW-0812">Transmembrane</keyword>
<accession>A0A2T6GG46</accession>
<feature type="transmembrane region" description="Helical" evidence="1">
    <location>
        <begin position="77"/>
        <end position="96"/>
    </location>
</feature>
<keyword evidence="1" id="KW-0472">Membrane</keyword>
<evidence type="ECO:0000256" key="1">
    <source>
        <dbReference type="SAM" id="Phobius"/>
    </source>
</evidence>
<evidence type="ECO:0000313" key="2">
    <source>
        <dbReference type="EMBL" id="PUA43135.1"/>
    </source>
</evidence>
<dbReference type="PROSITE" id="PS51257">
    <property type="entry name" value="PROKAR_LIPOPROTEIN"/>
    <property type="match status" value="1"/>
</dbReference>
<comment type="caution">
    <text evidence="2">The sequence shown here is derived from an EMBL/GenBank/DDBJ whole genome shotgun (WGS) entry which is preliminary data.</text>
</comment>
<reference evidence="2 3" key="1">
    <citation type="submission" date="2018-03" db="EMBL/GenBank/DDBJ databases">
        <title>Draft genome sequence of the plant growth promoting rhizobacterium Pseudomonas protegens strain BNJ-SS-45 isolated from wheat (Triticum aestivum) rhizosphere.</title>
        <authorList>
            <person name="Bajpai A."/>
            <person name="Shende K."/>
            <person name="Meena N."/>
            <person name="Upadhyayula S.R."/>
            <person name="Suravajhala P."/>
            <person name="Medicherla K.M."/>
            <person name="Johri B.N."/>
        </authorList>
    </citation>
    <scope>NUCLEOTIDE SEQUENCE [LARGE SCALE GENOMIC DNA]</scope>
    <source>
        <strain evidence="2 3">BNJ-SS-45</strain>
    </source>
</reference>
<protein>
    <recommendedName>
        <fullName evidence="4">Transmembrane protein</fullName>
    </recommendedName>
</protein>
<name>A0A2T6GG46_9PSED</name>
<evidence type="ECO:0000313" key="3">
    <source>
        <dbReference type="Proteomes" id="UP000244178"/>
    </source>
</evidence>
<feature type="transmembrane region" description="Helical" evidence="1">
    <location>
        <begin position="12"/>
        <end position="34"/>
    </location>
</feature>